<dbReference type="RefSeq" id="WP_033191024.1">
    <property type="nucleotide sequence ID" value="NZ_CP014334.2"/>
</dbReference>
<dbReference type="Pfam" id="PF18952">
    <property type="entry name" value="DUF5696"/>
    <property type="match status" value="1"/>
</dbReference>
<keyword evidence="1" id="KW-0472">Membrane</keyword>
<keyword evidence="1" id="KW-1133">Transmembrane helix</keyword>
<protein>
    <submittedName>
        <fullName evidence="2">DUF5696 domain-containing protein</fullName>
    </submittedName>
</protein>
<dbReference type="InterPro" id="IPR043751">
    <property type="entry name" value="DUF5696"/>
</dbReference>
<evidence type="ECO:0000256" key="1">
    <source>
        <dbReference type="SAM" id="Phobius"/>
    </source>
</evidence>
<dbReference type="EMBL" id="CP014334">
    <property type="protein sequence ID" value="AMW32518.1"/>
    <property type="molecule type" value="Genomic_DNA"/>
</dbReference>
<dbReference type="Proteomes" id="UP000093740">
    <property type="component" value="Chromosome"/>
</dbReference>
<gene>
    <name evidence="2" type="ORF">NA23_03915</name>
</gene>
<dbReference type="KEGG" id="fia:NA23_03915"/>
<proteinExistence type="predicted"/>
<keyword evidence="3" id="KW-1185">Reference proteome</keyword>
<evidence type="ECO:0000313" key="3">
    <source>
        <dbReference type="Proteomes" id="UP000093740"/>
    </source>
</evidence>
<sequence length="718" mass="81784">MLRLSESVKKNIKKILLRSIIIVLIVILMVWLVNSGPSEVTVQKIESFSESSYAFFYPNYDTYLENQYLTLMFDTKTLQFQVVDKRNNALWKSVLEEEDKDLNQTWNAFFNTPFTVEFYDSTGNIKRVYSTRDAKIILKKTSSDTLKASVMFENIGTSFDVLYQLVKDSIRIRIENIKEGKYKLTGIFAYPYFGGTYGTVNGSFVLADGVGAGIDLSKRTVATAPFKARVYGQDIGFKEVLPYSYFKNVKEPENYALPLYGIIYSQGLQNSETSAGNSSGLLAFIEDGDMYAEINAFKAGIVTEHNWITARIVLRDLHKKLLNKAGEGITVPQEELNTTRYSIRYFFVPNTNEFSLFQRFVDEYSTERVVTNDYTFKFDILMAEAKKSTFGFSLVKMTDGEELLKMKNILKQSIPNSLFVVVGYTKGGLSLSSPKHLPVEKRILGKTQLSSEDYFYVNYILSPKESKSLSKTNIALNRLEQFMEFEGRYVLSPEFVKSFVAKEELAFEKLGIKRFALASVGNLAFSTENMTRAQVIDKLLEAFKNLEKPVVYGANWYAVKLAGALSDIPLTNSGYEIEDRIAPVVPYVLRQFLPVFSEPVNLSSDYSRDLLACIEYGVFPSFYLTWDSSEKLIETHSKDLVSTKFEDWLPKILNAKGLFDNATLFLKSRLIARQQIGQDVFLNTYENGTKVAFNYSEKPFNFNNVVIQPMSFAVIQER</sequence>
<reference evidence="2 3" key="1">
    <citation type="journal article" date="2015" name="Stand. Genomic Sci.">
        <title>Genome sequence of a native-feather degrading extremely thermophilic Eubacterium, Fervidobacterium islandicum AW-1.</title>
        <authorList>
            <person name="Lee Y.J."/>
            <person name="Jeong H."/>
            <person name="Park G.S."/>
            <person name="Kwak Y."/>
            <person name="Lee S.J."/>
            <person name="Lee S.J."/>
            <person name="Park M.K."/>
            <person name="Kim J.Y."/>
            <person name="Kang H.K."/>
            <person name="Shin J.H."/>
            <person name="Lee D.W."/>
        </authorList>
    </citation>
    <scope>NUCLEOTIDE SEQUENCE [LARGE SCALE GENOMIC DNA]</scope>
    <source>
        <strain evidence="2 3">AW-1</strain>
    </source>
</reference>
<name>A0AAI8GCP6_FERIS</name>
<accession>A0AAI8GCP6</accession>
<evidence type="ECO:0000313" key="2">
    <source>
        <dbReference type="EMBL" id="AMW32518.1"/>
    </source>
</evidence>
<organism evidence="2 3">
    <name type="scientific">Fervidobacterium islandicum</name>
    <dbReference type="NCBI Taxonomy" id="2423"/>
    <lineage>
        <taxon>Bacteria</taxon>
        <taxon>Thermotogati</taxon>
        <taxon>Thermotogota</taxon>
        <taxon>Thermotogae</taxon>
        <taxon>Thermotogales</taxon>
        <taxon>Fervidobacteriaceae</taxon>
        <taxon>Fervidobacterium</taxon>
    </lineage>
</organism>
<feature type="transmembrane region" description="Helical" evidence="1">
    <location>
        <begin position="15"/>
        <end position="33"/>
    </location>
</feature>
<dbReference type="AlphaFoldDB" id="A0AAI8GCP6"/>
<keyword evidence="1" id="KW-0812">Transmembrane</keyword>